<organism evidence="3 4">
    <name type="scientific">Virgibacillus indicus</name>
    <dbReference type="NCBI Taxonomy" id="2024554"/>
    <lineage>
        <taxon>Bacteria</taxon>
        <taxon>Bacillati</taxon>
        <taxon>Bacillota</taxon>
        <taxon>Bacilli</taxon>
        <taxon>Bacillales</taxon>
        <taxon>Bacillaceae</taxon>
        <taxon>Virgibacillus</taxon>
    </lineage>
</organism>
<feature type="chain" id="PRO_5039620228" evidence="2">
    <location>
        <begin position="23"/>
        <end position="433"/>
    </location>
</feature>
<gene>
    <name evidence="3" type="ORF">CIL03_15610</name>
</gene>
<dbReference type="RefSeq" id="WP_094886822.1">
    <property type="nucleotide sequence ID" value="NZ_NPMS01000009.1"/>
</dbReference>
<proteinExistence type="predicted"/>
<feature type="signal peptide" evidence="2">
    <location>
        <begin position="1"/>
        <end position="22"/>
    </location>
</feature>
<evidence type="ECO:0000256" key="2">
    <source>
        <dbReference type="SAM" id="SignalP"/>
    </source>
</evidence>
<evidence type="ECO:0000313" key="4">
    <source>
        <dbReference type="Proteomes" id="UP000216498"/>
    </source>
</evidence>
<feature type="region of interest" description="Disordered" evidence="1">
    <location>
        <begin position="294"/>
        <end position="313"/>
    </location>
</feature>
<feature type="compositionally biased region" description="Basic and acidic residues" evidence="1">
    <location>
        <begin position="40"/>
        <end position="54"/>
    </location>
</feature>
<sequence>MKFLKTMLYLSSLVLLTSLLYGCNTSGTDSPKNTYSGQEQAKDRSGDSEGEKIQEETYIPNEEDVIFKNNKMRNKERLDEFVKTAGDNNESQIRVVKYEEHGAIIYDLKSRYDENAGVGWVRVSPDLSYYHTAEDEVQDVFNNAPQQCANISKDTAEGYYKLHECRTNWEYRLLPIVSGTLSKEDLENSNQENEESEVIEGHYYYLDDITTEIFLSKKDAEEWQQYYEENDQENIEEATLNNIAKGLENRVDLDRIISNEVLVTSCEAGVCEIYTEHSFEFKAFAVPEVKIKKDTGTGESEEQPQKNAKTDKDSFLREVNTLTGGILDYSSELINLYASGVSGPEYSHSAKSLYDKVNGRVNILRHTLVPEDERTENQYSQLLMTAEFLFNSLHQGQLYLENGREKELEILVEEEVIPLREELEELAASVKGP</sequence>
<dbReference type="PROSITE" id="PS51257">
    <property type="entry name" value="PROKAR_LIPOPROTEIN"/>
    <property type="match status" value="1"/>
</dbReference>
<dbReference type="Proteomes" id="UP000216498">
    <property type="component" value="Unassembled WGS sequence"/>
</dbReference>
<keyword evidence="4" id="KW-1185">Reference proteome</keyword>
<dbReference type="AlphaFoldDB" id="A0A265N683"/>
<reference evidence="3 4" key="1">
    <citation type="submission" date="2017-08" db="EMBL/GenBank/DDBJ databases">
        <title>Virgibacillus indicus sp. nov. and Virgibacillus profoundi sp. nov, two moderately halophilic bacteria isolated from marine sediment by using the Microfluidic Streak Plate.</title>
        <authorList>
            <person name="Xu B."/>
            <person name="Hu B."/>
            <person name="Wang J."/>
            <person name="Zhu Y."/>
            <person name="Huang L."/>
            <person name="Du W."/>
            <person name="Huang Y."/>
        </authorList>
    </citation>
    <scope>NUCLEOTIDE SEQUENCE [LARGE SCALE GENOMIC DNA]</scope>
    <source>
        <strain evidence="3 4">IO3-P2-C2</strain>
    </source>
</reference>
<evidence type="ECO:0000313" key="3">
    <source>
        <dbReference type="EMBL" id="OZU87520.1"/>
    </source>
</evidence>
<feature type="compositionally biased region" description="Polar residues" evidence="1">
    <location>
        <begin position="27"/>
        <end position="39"/>
    </location>
</feature>
<name>A0A265N683_9BACI</name>
<accession>A0A265N683</accession>
<keyword evidence="2" id="KW-0732">Signal</keyword>
<evidence type="ECO:0000256" key="1">
    <source>
        <dbReference type="SAM" id="MobiDB-lite"/>
    </source>
</evidence>
<protein>
    <submittedName>
        <fullName evidence="3">Uncharacterized protein</fullName>
    </submittedName>
</protein>
<dbReference type="EMBL" id="NPMS01000009">
    <property type="protein sequence ID" value="OZU87520.1"/>
    <property type="molecule type" value="Genomic_DNA"/>
</dbReference>
<dbReference type="OrthoDB" id="2427015at2"/>
<comment type="caution">
    <text evidence="3">The sequence shown here is derived from an EMBL/GenBank/DDBJ whole genome shotgun (WGS) entry which is preliminary data.</text>
</comment>
<feature type="region of interest" description="Disordered" evidence="1">
    <location>
        <begin position="27"/>
        <end position="54"/>
    </location>
</feature>